<organism evidence="1 2">
    <name type="scientific">Lucilia cuprina</name>
    <name type="common">Green bottle fly</name>
    <name type="synonym">Australian sheep blowfly</name>
    <dbReference type="NCBI Taxonomy" id="7375"/>
    <lineage>
        <taxon>Eukaryota</taxon>
        <taxon>Metazoa</taxon>
        <taxon>Ecdysozoa</taxon>
        <taxon>Arthropoda</taxon>
        <taxon>Hexapoda</taxon>
        <taxon>Insecta</taxon>
        <taxon>Pterygota</taxon>
        <taxon>Neoptera</taxon>
        <taxon>Endopterygota</taxon>
        <taxon>Diptera</taxon>
        <taxon>Brachycera</taxon>
        <taxon>Muscomorpha</taxon>
        <taxon>Oestroidea</taxon>
        <taxon>Calliphoridae</taxon>
        <taxon>Luciliinae</taxon>
        <taxon>Lucilia</taxon>
    </lineage>
</organism>
<dbReference type="Proteomes" id="UP000037069">
    <property type="component" value="Unassembled WGS sequence"/>
</dbReference>
<keyword evidence="2" id="KW-1185">Reference proteome</keyword>
<evidence type="ECO:0000313" key="1">
    <source>
        <dbReference type="EMBL" id="KNC31825.1"/>
    </source>
</evidence>
<gene>
    <name evidence="1" type="ORF">FF38_12400</name>
</gene>
<accession>A0A0L0CHU7</accession>
<sequence length="72" mass="8299">MSDINKQLAELKSIRDIAKRQDISAYSADGETIAHDEWEGELAGLGRIKYKCLRKQRFNVECEEYQIMCSSD</sequence>
<name>A0A0L0CHU7_LUCCU</name>
<protein>
    <submittedName>
        <fullName evidence="1">Uncharacterized protein</fullName>
    </submittedName>
</protein>
<reference evidence="1 2" key="1">
    <citation type="journal article" date="2015" name="Nat. Commun.">
        <title>Lucilia cuprina genome unlocks parasitic fly biology to underpin future interventions.</title>
        <authorList>
            <person name="Anstead C.A."/>
            <person name="Korhonen P.K."/>
            <person name="Young N.D."/>
            <person name="Hall R.S."/>
            <person name="Jex A.R."/>
            <person name="Murali S.C."/>
            <person name="Hughes D.S."/>
            <person name="Lee S.F."/>
            <person name="Perry T."/>
            <person name="Stroehlein A.J."/>
            <person name="Ansell B.R."/>
            <person name="Breugelmans B."/>
            <person name="Hofmann A."/>
            <person name="Qu J."/>
            <person name="Dugan S."/>
            <person name="Lee S.L."/>
            <person name="Chao H."/>
            <person name="Dinh H."/>
            <person name="Han Y."/>
            <person name="Doddapaneni H.V."/>
            <person name="Worley K.C."/>
            <person name="Muzny D.M."/>
            <person name="Ioannidis P."/>
            <person name="Waterhouse R.M."/>
            <person name="Zdobnov E.M."/>
            <person name="James P.J."/>
            <person name="Bagnall N.H."/>
            <person name="Kotze A.C."/>
            <person name="Gibbs R.A."/>
            <person name="Richards S."/>
            <person name="Batterham P."/>
            <person name="Gasser R.B."/>
        </authorList>
    </citation>
    <scope>NUCLEOTIDE SEQUENCE [LARGE SCALE GENOMIC DNA]</scope>
    <source>
        <strain evidence="1 2">LS</strain>
        <tissue evidence="1">Full body</tissue>
    </source>
</reference>
<proteinExistence type="predicted"/>
<dbReference type="AlphaFoldDB" id="A0A0L0CHU7"/>
<evidence type="ECO:0000313" key="2">
    <source>
        <dbReference type="Proteomes" id="UP000037069"/>
    </source>
</evidence>
<dbReference type="EMBL" id="JRES01000378">
    <property type="protein sequence ID" value="KNC31825.1"/>
    <property type="molecule type" value="Genomic_DNA"/>
</dbReference>
<comment type="caution">
    <text evidence="1">The sequence shown here is derived from an EMBL/GenBank/DDBJ whole genome shotgun (WGS) entry which is preliminary data.</text>
</comment>